<comment type="caution">
    <text evidence="10">The sequence shown here is derived from an EMBL/GenBank/DDBJ whole genome shotgun (WGS) entry which is preliminary data.</text>
</comment>
<comment type="subcellular location">
    <subcellularLocation>
        <location evidence="1">Cell membrane</location>
        <topology evidence="1">Multi-pass membrane protein</topology>
    </subcellularLocation>
</comment>
<comment type="similarity">
    <text evidence="2">Belongs to the major facilitator superfamily. Organophosphate:Pi antiporter (OPA) (TC 2.A.1.4) family.</text>
</comment>
<reference evidence="10 11" key="1">
    <citation type="submission" date="2017-06" db="EMBL/GenBank/DDBJ databases">
        <title>Draft genome sequence of anaerobic fermentative bacterium Anaeromicrobium sediminis DY2726D isolated from West Pacific Ocean sediments.</title>
        <authorList>
            <person name="Zeng X."/>
        </authorList>
    </citation>
    <scope>NUCLEOTIDE SEQUENCE [LARGE SCALE GENOMIC DNA]</scope>
    <source>
        <strain evidence="10 11">DY2726D</strain>
    </source>
</reference>
<keyword evidence="4" id="KW-1003">Cell membrane</keyword>
<evidence type="ECO:0000256" key="8">
    <source>
        <dbReference type="SAM" id="Phobius"/>
    </source>
</evidence>
<evidence type="ECO:0000256" key="1">
    <source>
        <dbReference type="ARBA" id="ARBA00004651"/>
    </source>
</evidence>
<dbReference type="InterPro" id="IPR036259">
    <property type="entry name" value="MFS_trans_sf"/>
</dbReference>
<feature type="transmembrane region" description="Helical" evidence="8">
    <location>
        <begin position="256"/>
        <end position="274"/>
    </location>
</feature>
<dbReference type="Gene3D" id="1.20.1250.20">
    <property type="entry name" value="MFS general substrate transporter like domains"/>
    <property type="match status" value="2"/>
</dbReference>
<dbReference type="InterPro" id="IPR000849">
    <property type="entry name" value="Sugar_P_transporter"/>
</dbReference>
<keyword evidence="7 8" id="KW-0472">Membrane</keyword>
<evidence type="ECO:0000256" key="7">
    <source>
        <dbReference type="ARBA" id="ARBA00023136"/>
    </source>
</evidence>
<dbReference type="EMBL" id="NIBG01000004">
    <property type="protein sequence ID" value="PAB59989.1"/>
    <property type="molecule type" value="Genomic_DNA"/>
</dbReference>
<dbReference type="InterPro" id="IPR011701">
    <property type="entry name" value="MFS"/>
</dbReference>
<dbReference type="CDD" id="cd17345">
    <property type="entry name" value="MFS_GlpT"/>
    <property type="match status" value="1"/>
</dbReference>
<feature type="transmembrane region" description="Helical" evidence="8">
    <location>
        <begin position="294"/>
        <end position="314"/>
    </location>
</feature>
<feature type="transmembrane region" description="Helical" evidence="8">
    <location>
        <begin position="413"/>
        <end position="435"/>
    </location>
</feature>
<dbReference type="GO" id="GO:0005886">
    <property type="term" value="C:plasma membrane"/>
    <property type="evidence" value="ECO:0007669"/>
    <property type="project" value="UniProtKB-SubCell"/>
</dbReference>
<feature type="domain" description="Major facilitator superfamily (MFS) profile" evidence="9">
    <location>
        <begin position="26"/>
        <end position="440"/>
    </location>
</feature>
<dbReference type="PANTHER" id="PTHR43826:SF6">
    <property type="entry name" value="GLYCEROL-3-PHOSPHATE TRANSPORTER"/>
    <property type="match status" value="1"/>
</dbReference>
<evidence type="ECO:0000256" key="3">
    <source>
        <dbReference type="ARBA" id="ARBA00022448"/>
    </source>
</evidence>
<dbReference type="OrthoDB" id="9766638at2"/>
<dbReference type="Proteomes" id="UP000216024">
    <property type="component" value="Unassembled WGS sequence"/>
</dbReference>
<evidence type="ECO:0000256" key="2">
    <source>
        <dbReference type="ARBA" id="ARBA00009598"/>
    </source>
</evidence>
<feature type="transmembrane region" description="Helical" evidence="8">
    <location>
        <begin position="326"/>
        <end position="342"/>
    </location>
</feature>
<evidence type="ECO:0000313" key="11">
    <source>
        <dbReference type="Proteomes" id="UP000216024"/>
    </source>
</evidence>
<feature type="transmembrane region" description="Helical" evidence="8">
    <location>
        <begin position="187"/>
        <end position="206"/>
    </location>
</feature>
<dbReference type="RefSeq" id="WP_095132115.1">
    <property type="nucleotide sequence ID" value="NZ_NIBG01000004.1"/>
</dbReference>
<feature type="transmembrane region" description="Helical" evidence="8">
    <location>
        <begin position="348"/>
        <end position="373"/>
    </location>
</feature>
<gene>
    <name evidence="10" type="primary">glpT</name>
    <name evidence="10" type="ORF">CCE28_06335</name>
</gene>
<dbReference type="GO" id="GO:0035435">
    <property type="term" value="P:phosphate ion transmembrane transport"/>
    <property type="evidence" value="ECO:0007669"/>
    <property type="project" value="TreeGrafter"/>
</dbReference>
<keyword evidence="11" id="KW-1185">Reference proteome</keyword>
<dbReference type="Pfam" id="PF07690">
    <property type="entry name" value="MFS_1"/>
    <property type="match status" value="1"/>
</dbReference>
<protein>
    <submittedName>
        <fullName evidence="10">Glycerol-3-phosphate transporter</fullName>
    </submittedName>
</protein>
<name>A0A267MK86_9FIRM</name>
<dbReference type="PROSITE" id="PS50850">
    <property type="entry name" value="MFS"/>
    <property type="match status" value="1"/>
</dbReference>
<keyword evidence="6 8" id="KW-1133">Transmembrane helix</keyword>
<dbReference type="FunFam" id="1.20.1250.20:FF:000007">
    <property type="entry name" value="Glycerol-3-phosphate transporter"/>
    <property type="match status" value="1"/>
</dbReference>
<dbReference type="AlphaFoldDB" id="A0A267MK86"/>
<evidence type="ECO:0000256" key="4">
    <source>
        <dbReference type="ARBA" id="ARBA00022475"/>
    </source>
</evidence>
<dbReference type="InterPro" id="IPR020846">
    <property type="entry name" value="MFS_dom"/>
</dbReference>
<feature type="transmembrane region" description="Helical" evidence="8">
    <location>
        <begin position="64"/>
        <end position="83"/>
    </location>
</feature>
<keyword evidence="3" id="KW-0813">Transport</keyword>
<dbReference type="GO" id="GO:0061513">
    <property type="term" value="F:glucose 6-phosphate:phosphate antiporter activity"/>
    <property type="evidence" value="ECO:0007669"/>
    <property type="project" value="TreeGrafter"/>
</dbReference>
<feature type="transmembrane region" description="Helical" evidence="8">
    <location>
        <begin position="156"/>
        <end position="181"/>
    </location>
</feature>
<accession>A0A267MK86</accession>
<feature type="transmembrane region" description="Helical" evidence="8">
    <location>
        <begin position="385"/>
        <end position="407"/>
    </location>
</feature>
<evidence type="ECO:0000256" key="5">
    <source>
        <dbReference type="ARBA" id="ARBA00022692"/>
    </source>
</evidence>
<organism evidence="10 11">
    <name type="scientific">Anaeromicrobium sediminis</name>
    <dbReference type="NCBI Taxonomy" id="1478221"/>
    <lineage>
        <taxon>Bacteria</taxon>
        <taxon>Bacillati</taxon>
        <taxon>Bacillota</taxon>
        <taxon>Clostridia</taxon>
        <taxon>Peptostreptococcales</taxon>
        <taxon>Thermotaleaceae</taxon>
        <taxon>Anaeromicrobium</taxon>
    </lineage>
</organism>
<evidence type="ECO:0000256" key="6">
    <source>
        <dbReference type="ARBA" id="ARBA00022989"/>
    </source>
</evidence>
<dbReference type="PIRSF" id="PIRSF002808">
    <property type="entry name" value="Hexose_phosphate_transp"/>
    <property type="match status" value="1"/>
</dbReference>
<evidence type="ECO:0000313" key="10">
    <source>
        <dbReference type="EMBL" id="PAB59989.1"/>
    </source>
</evidence>
<dbReference type="InterPro" id="IPR051337">
    <property type="entry name" value="OPA_Antiporter"/>
</dbReference>
<dbReference type="PANTHER" id="PTHR43826">
    <property type="entry name" value="GLUCOSE-6-PHOSPHATE EXCHANGER SLC37A4"/>
    <property type="match status" value="1"/>
</dbReference>
<proteinExistence type="inferred from homology"/>
<dbReference type="SUPFAM" id="SSF103473">
    <property type="entry name" value="MFS general substrate transporter"/>
    <property type="match status" value="1"/>
</dbReference>
<dbReference type="NCBIfam" id="TIGR00881">
    <property type="entry name" value="2A0104"/>
    <property type="match status" value="1"/>
</dbReference>
<keyword evidence="5 8" id="KW-0812">Transmembrane</keyword>
<sequence>MFKFFAPPAPIERLPKEKIDSAYKKYRLQQFLSIYIGYAAYYLIRKNFAIGSPYFINELGFTKTQIGFIGSGLGIAYGLSKFIMGNISDRCNPRYFMAAGLILSAIVNIAFGFTTSVTLLFVLMCLNGWFQGMGWPPCGRIMAHWYSNKERGTKMAWWNTAHNIGGGIIAPLAMFGVGALATWQAGVFYLPAVICILVALGIIFFARDTPQSVGLPPIEEYKNDYPENMDKKAIEDNERELSTKEILFDYVLTNKFVWAIALANIFVYLVRYGVMDWVPVYLTEVKGFDMESSSWSFFLFEFAAIPGTIIVGWISDNIFKGRRAPIGIICMVGVTAALFTYWTSTSVILINVSVAMIGALIYGPVMLIGVAAIDYVPKKAAGTAAGFTGLFGYLGGSVMANVAIGYIVDNYGWNSGFMFMIGASVLASIFLAFTWNADTNSVRAQSKKAA</sequence>
<evidence type="ECO:0000259" key="9">
    <source>
        <dbReference type="PROSITE" id="PS50850"/>
    </source>
</evidence>